<reference evidence="2 3" key="1">
    <citation type="submission" date="2019-08" db="EMBL/GenBank/DDBJ databases">
        <authorList>
            <person name="Shi S."/>
        </authorList>
    </citation>
    <scope>NUCLEOTIDE SEQUENCE [LARGE SCALE GENOMIC DNA]</scope>
    <source>
        <strain evidence="2 3">GY10130</strain>
    </source>
</reference>
<gene>
    <name evidence="2" type="ORF">FVR03_05680</name>
</gene>
<feature type="domain" description="N-acetyltransferase" evidence="1">
    <location>
        <begin position="3"/>
        <end position="155"/>
    </location>
</feature>
<dbReference type="GO" id="GO:0016747">
    <property type="term" value="F:acyltransferase activity, transferring groups other than amino-acyl groups"/>
    <property type="evidence" value="ECO:0007669"/>
    <property type="project" value="InterPro"/>
</dbReference>
<dbReference type="EMBL" id="VRTY01000015">
    <property type="protein sequence ID" value="TXK49812.1"/>
    <property type="molecule type" value="Genomic_DNA"/>
</dbReference>
<dbReference type="SUPFAM" id="SSF55729">
    <property type="entry name" value="Acyl-CoA N-acyltransferases (Nat)"/>
    <property type="match status" value="1"/>
</dbReference>
<keyword evidence="2" id="KW-0808">Transferase</keyword>
<dbReference type="InterPro" id="IPR000182">
    <property type="entry name" value="GNAT_dom"/>
</dbReference>
<dbReference type="PROSITE" id="PS51186">
    <property type="entry name" value="GNAT"/>
    <property type="match status" value="1"/>
</dbReference>
<evidence type="ECO:0000259" key="1">
    <source>
        <dbReference type="PROSITE" id="PS51186"/>
    </source>
</evidence>
<proteinExistence type="predicted"/>
<comment type="caution">
    <text evidence="2">The sequence shown here is derived from an EMBL/GenBank/DDBJ whole genome shotgun (WGS) entry which is preliminary data.</text>
</comment>
<sequence>MFESIRNKTSVYMPQLRELYEAAFPVAERREFEQLLALLEEPDMHLHAALEQQQLAGFCIFWELPGFLFVEHLAVVPEQRGLGLGTKIVKWLQRKASGKPLFLEVERPVTDTARKRIVFYERLGFTLYPTFDYLQPAYSRSGQQVPLYLMSTSPPSSKADLIAKASLIKSFVYEQFYT</sequence>
<organism evidence="2 3">
    <name type="scientific">Pontibacter qinzhouensis</name>
    <dbReference type="NCBI Taxonomy" id="2603253"/>
    <lineage>
        <taxon>Bacteria</taxon>
        <taxon>Pseudomonadati</taxon>
        <taxon>Bacteroidota</taxon>
        <taxon>Cytophagia</taxon>
        <taxon>Cytophagales</taxon>
        <taxon>Hymenobacteraceae</taxon>
        <taxon>Pontibacter</taxon>
    </lineage>
</organism>
<dbReference type="Pfam" id="PF00583">
    <property type="entry name" value="Acetyltransf_1"/>
    <property type="match status" value="1"/>
</dbReference>
<evidence type="ECO:0000313" key="2">
    <source>
        <dbReference type="EMBL" id="TXK49812.1"/>
    </source>
</evidence>
<dbReference type="Proteomes" id="UP000321926">
    <property type="component" value="Unassembled WGS sequence"/>
</dbReference>
<dbReference type="RefSeq" id="WP_147920769.1">
    <property type="nucleotide sequence ID" value="NZ_VRTY01000015.1"/>
</dbReference>
<name>A0A5C8KD60_9BACT</name>
<dbReference type="AlphaFoldDB" id="A0A5C8KD60"/>
<dbReference type="OrthoDB" id="9127144at2"/>
<evidence type="ECO:0000313" key="3">
    <source>
        <dbReference type="Proteomes" id="UP000321926"/>
    </source>
</evidence>
<dbReference type="CDD" id="cd04301">
    <property type="entry name" value="NAT_SF"/>
    <property type="match status" value="1"/>
</dbReference>
<protein>
    <submittedName>
        <fullName evidence="2">GNAT family N-acetyltransferase</fullName>
    </submittedName>
</protein>
<dbReference type="InterPro" id="IPR016181">
    <property type="entry name" value="Acyl_CoA_acyltransferase"/>
</dbReference>
<accession>A0A5C8KD60</accession>
<dbReference type="Gene3D" id="3.40.630.30">
    <property type="match status" value="1"/>
</dbReference>
<keyword evidence="3" id="KW-1185">Reference proteome</keyword>